<dbReference type="PANTHER" id="PTHR36710">
    <property type="entry name" value="PECTINESTERASE INHIBITOR-LIKE"/>
    <property type="match status" value="1"/>
</dbReference>
<dbReference type="Gene3D" id="1.20.140.40">
    <property type="entry name" value="Invertase/pectin methylesterase inhibitor family protein"/>
    <property type="match status" value="1"/>
</dbReference>
<dbReference type="InterPro" id="IPR034086">
    <property type="entry name" value="PMEI_plant"/>
</dbReference>
<dbReference type="InterPro" id="IPR052421">
    <property type="entry name" value="PCW_Enzyme_Inhibitor"/>
</dbReference>
<evidence type="ECO:0000256" key="4">
    <source>
        <dbReference type="SAM" id="SignalP"/>
    </source>
</evidence>
<protein>
    <recommendedName>
        <fullName evidence="5">Pectinesterase inhibitor domain-containing protein</fullName>
    </recommendedName>
</protein>
<sequence length="167" mass="17657">MKQIVPSFCSSSLFISLLLAIILCSSPTQSIGQDVLNDICSKTADPSFCLQTLKSDPQTVTTDLLGLAGISIKLAKTTTTDPKLKAQYSQCNDSYDDATGNVDYANERLKDGDYGGVSSAASACMDDVSDCEDAITGAASSLPQQNKKSNEVCLMTLVIANRLLGKN</sequence>
<evidence type="ECO:0000313" key="6">
    <source>
        <dbReference type="EMBL" id="KAK4591875.1"/>
    </source>
</evidence>
<feature type="chain" id="PRO_5043017794" description="Pectinesterase inhibitor domain-containing protein" evidence="4">
    <location>
        <begin position="33"/>
        <end position="167"/>
    </location>
</feature>
<organism evidence="6 7">
    <name type="scientific">Quercus rubra</name>
    <name type="common">Northern red oak</name>
    <name type="synonym">Quercus borealis</name>
    <dbReference type="NCBI Taxonomy" id="3512"/>
    <lineage>
        <taxon>Eukaryota</taxon>
        <taxon>Viridiplantae</taxon>
        <taxon>Streptophyta</taxon>
        <taxon>Embryophyta</taxon>
        <taxon>Tracheophyta</taxon>
        <taxon>Spermatophyta</taxon>
        <taxon>Magnoliopsida</taxon>
        <taxon>eudicotyledons</taxon>
        <taxon>Gunneridae</taxon>
        <taxon>Pentapetalae</taxon>
        <taxon>rosids</taxon>
        <taxon>fabids</taxon>
        <taxon>Fagales</taxon>
        <taxon>Fagaceae</taxon>
        <taxon>Quercus</taxon>
    </lineage>
</organism>
<dbReference type="Pfam" id="PF04043">
    <property type="entry name" value="PMEI"/>
    <property type="match status" value="1"/>
</dbReference>
<dbReference type="EMBL" id="JAXUIC010000004">
    <property type="protein sequence ID" value="KAK4591875.1"/>
    <property type="molecule type" value="Genomic_DNA"/>
</dbReference>
<dbReference type="CDD" id="cd15797">
    <property type="entry name" value="PMEI"/>
    <property type="match status" value="1"/>
</dbReference>
<keyword evidence="2" id="KW-1015">Disulfide bond</keyword>
<evidence type="ECO:0000313" key="7">
    <source>
        <dbReference type="Proteomes" id="UP001324115"/>
    </source>
</evidence>
<name>A0AAN7FK69_QUERU</name>
<evidence type="ECO:0000259" key="5">
    <source>
        <dbReference type="SMART" id="SM00856"/>
    </source>
</evidence>
<evidence type="ECO:0000256" key="2">
    <source>
        <dbReference type="ARBA" id="ARBA00023157"/>
    </source>
</evidence>
<keyword evidence="7" id="KW-1185">Reference proteome</keyword>
<gene>
    <name evidence="6" type="ORF">RGQ29_016367</name>
</gene>
<comment type="similarity">
    <text evidence="3">Belongs to the PMEI family.</text>
</comment>
<evidence type="ECO:0000256" key="1">
    <source>
        <dbReference type="ARBA" id="ARBA00022729"/>
    </source>
</evidence>
<dbReference type="GO" id="GO:0046910">
    <property type="term" value="F:pectinesterase inhibitor activity"/>
    <property type="evidence" value="ECO:0007669"/>
    <property type="project" value="InterPro"/>
</dbReference>
<dbReference type="PANTHER" id="PTHR36710:SF4">
    <property type="entry name" value="PLANT INVERTASE_PECTIN METHYLESTERASE INHIBITOR SUPERFAMILY PROTEIN"/>
    <property type="match status" value="1"/>
</dbReference>
<accession>A0AAN7FK69</accession>
<dbReference type="InterPro" id="IPR006501">
    <property type="entry name" value="Pectinesterase_inhib_dom"/>
</dbReference>
<reference evidence="6 7" key="1">
    <citation type="journal article" date="2023" name="G3 (Bethesda)">
        <title>A haplotype-resolved chromosome-scale genome for Quercus rubra L. provides insights into the genetics of adaptive traits for red oak species.</title>
        <authorList>
            <person name="Kapoor B."/>
            <person name="Jenkins J."/>
            <person name="Schmutz J."/>
            <person name="Zhebentyayeva T."/>
            <person name="Kuelheim C."/>
            <person name="Coggeshall M."/>
            <person name="Heim C."/>
            <person name="Lasky J.R."/>
            <person name="Leites L."/>
            <person name="Islam-Faridi N."/>
            <person name="Romero-Severson J."/>
            <person name="DeLeo V.L."/>
            <person name="Lucas S.M."/>
            <person name="Lazic D."/>
            <person name="Gailing O."/>
            <person name="Carlson J."/>
            <person name="Staton M."/>
        </authorList>
    </citation>
    <scope>NUCLEOTIDE SEQUENCE [LARGE SCALE GENOMIC DNA]</scope>
    <source>
        <strain evidence="6">Pseudo-F2</strain>
    </source>
</reference>
<dbReference type="NCBIfam" id="TIGR01614">
    <property type="entry name" value="PME_inhib"/>
    <property type="match status" value="2"/>
</dbReference>
<dbReference type="InterPro" id="IPR035513">
    <property type="entry name" value="Invertase/methylesterase_inhib"/>
</dbReference>
<dbReference type="Proteomes" id="UP001324115">
    <property type="component" value="Unassembled WGS sequence"/>
</dbReference>
<feature type="signal peptide" evidence="4">
    <location>
        <begin position="1"/>
        <end position="32"/>
    </location>
</feature>
<dbReference type="AlphaFoldDB" id="A0AAN7FK69"/>
<feature type="domain" description="Pectinesterase inhibitor" evidence="5">
    <location>
        <begin position="31"/>
        <end position="159"/>
    </location>
</feature>
<dbReference type="SMART" id="SM00856">
    <property type="entry name" value="PMEI"/>
    <property type="match status" value="1"/>
</dbReference>
<evidence type="ECO:0000256" key="3">
    <source>
        <dbReference type="ARBA" id="ARBA00038471"/>
    </source>
</evidence>
<proteinExistence type="inferred from homology"/>
<keyword evidence="1 4" id="KW-0732">Signal</keyword>
<dbReference type="SUPFAM" id="SSF101148">
    <property type="entry name" value="Plant invertase/pectin methylesterase inhibitor"/>
    <property type="match status" value="1"/>
</dbReference>
<comment type="caution">
    <text evidence="6">The sequence shown here is derived from an EMBL/GenBank/DDBJ whole genome shotgun (WGS) entry which is preliminary data.</text>
</comment>